<dbReference type="AlphaFoldDB" id="A0A8H7ZI67"/>
<sequence>MISLPDLPFHCLQTIFSGINQHQTLALAPLHSSFYEVAKTKLYSNIYVYQSWAPLDDIALYDFENFPKPPGPQFRYHKDINNLKSNKFTIISVETLERYLAHMDKTQTIHRLEMDEFYLILMECIFRLLHIKFLVLRENDVCYPHMRHILKYPDVELNLKLWGIEGFKSNKSWLVPTKVSDAELPPGRTWLPFIEYFTNSPADSTTPAMYHFVINTDPVDLSNWFKDVKVSKLNIISEDDDIPFYFCNIFNTETLQELTIFGYFLFCNLFEEYDLTRKFPKLKSLCLRVHGLIPPDEIMNSLPQYSHKTLEMFTVSTAEYSIDYANILCNLGANFPAASINWWRESESGIYYGEFDEIMVSLSPNLPLGIVGDHHPGETTFCCSNQVTGKLQKYYTNSELAQIYSLVRDAIPGGSVFEIKVQFIINDLETQTKSAPLCRRDIEEILCKLFEPEWIGSTKQQQSQLKSIVLKMDNLFRLNTQISNDMFLPEVSGLVNVIIRWIYNKLEKKWSQSPKCDISFGRLCQNLITLLLLHRFNLHVPYSGKKNPTGENDHYNVVRRSWFKIRNIGVPKILKYDNIELKCLYTTKISGWFQIPRIDKVPILERHFSDSVTPCYINMVADITGHVIQTEYRIPTVNERSLLVDCGIESNGELVSFIEYKTESISPLFKKHEKFEEDTSYVLSQTLLGMAFSGVNNCFITSPDILIYVKIYTPQGMTLPVMGCQTFRFGSHGISAWAIILHKLLESSSKKLTPGEVAYLKQKLLKNNTPNN</sequence>
<keyword evidence="2" id="KW-1185">Reference proteome</keyword>
<protein>
    <recommendedName>
        <fullName evidence="3">F-box domain-containing protein</fullName>
    </recommendedName>
</protein>
<gene>
    <name evidence="1" type="ORF">I9W82_002869</name>
</gene>
<organism evidence="1 2">
    <name type="scientific">Candida metapsilosis</name>
    <dbReference type="NCBI Taxonomy" id="273372"/>
    <lineage>
        <taxon>Eukaryota</taxon>
        <taxon>Fungi</taxon>
        <taxon>Dikarya</taxon>
        <taxon>Ascomycota</taxon>
        <taxon>Saccharomycotina</taxon>
        <taxon>Pichiomycetes</taxon>
        <taxon>Debaryomycetaceae</taxon>
        <taxon>Candida/Lodderomyces clade</taxon>
        <taxon>Candida</taxon>
    </lineage>
</organism>
<evidence type="ECO:0008006" key="3">
    <source>
        <dbReference type="Google" id="ProtNLM"/>
    </source>
</evidence>
<dbReference type="GeneID" id="93651498"/>
<dbReference type="EMBL" id="JAEOAQ010000003">
    <property type="protein sequence ID" value="KAG5419102.1"/>
    <property type="molecule type" value="Genomic_DNA"/>
</dbReference>
<accession>A0A8H7ZI67</accession>
<evidence type="ECO:0000313" key="2">
    <source>
        <dbReference type="Proteomes" id="UP000669133"/>
    </source>
</evidence>
<dbReference type="Proteomes" id="UP000669133">
    <property type="component" value="Unassembled WGS sequence"/>
</dbReference>
<dbReference type="OrthoDB" id="4191831at2759"/>
<evidence type="ECO:0000313" key="1">
    <source>
        <dbReference type="EMBL" id="KAG5419102.1"/>
    </source>
</evidence>
<dbReference type="RefSeq" id="XP_067548218.1">
    <property type="nucleotide sequence ID" value="XM_067691771.1"/>
</dbReference>
<reference evidence="1 2" key="1">
    <citation type="submission" date="2020-12" db="EMBL/GenBank/DDBJ databases">
        <title>Effect of drift, selection, and recombination on the evolution of hybrid genomes in Candida yeast pathogens.</title>
        <authorList>
            <person name="Mixao V."/>
            <person name="Ksiezopolska E."/>
            <person name="Saus E."/>
            <person name="Boekhout T."/>
            <person name="Gacser A."/>
            <person name="Gabaldon T."/>
        </authorList>
    </citation>
    <scope>NUCLEOTIDE SEQUENCE [LARGE SCALE GENOMIC DNA]</scope>
    <source>
        <strain evidence="1 2">BP57</strain>
    </source>
</reference>
<comment type="caution">
    <text evidence="1">The sequence shown here is derived from an EMBL/GenBank/DDBJ whole genome shotgun (WGS) entry which is preliminary data.</text>
</comment>
<proteinExistence type="predicted"/>
<name>A0A8H7ZI67_9ASCO</name>